<protein>
    <recommendedName>
        <fullName evidence="6">DNA mismatch repair proteins mutS family domain-containing protein</fullName>
    </recommendedName>
</protein>
<feature type="domain" description="DNA mismatch repair proteins mutS family" evidence="6">
    <location>
        <begin position="693"/>
        <end position="709"/>
    </location>
</feature>
<dbReference type="Gene3D" id="1.10.1420.10">
    <property type="match status" value="2"/>
</dbReference>
<dbReference type="Pfam" id="PF05192">
    <property type="entry name" value="MutS_III"/>
    <property type="match status" value="1"/>
</dbReference>
<proteinExistence type="inferred from homology"/>
<dbReference type="InterPro" id="IPR036678">
    <property type="entry name" value="MutS_con_dom_sf"/>
</dbReference>
<dbReference type="GO" id="GO:0030983">
    <property type="term" value="F:mismatched DNA binding"/>
    <property type="evidence" value="ECO:0007669"/>
    <property type="project" value="InterPro"/>
</dbReference>
<dbReference type="InterPro" id="IPR007861">
    <property type="entry name" value="DNA_mismatch_repair_MutS_clamp"/>
</dbReference>
<reference evidence="8" key="2">
    <citation type="submission" date="2021-11" db="EMBL/GenBank/DDBJ databases">
        <authorList>
            <consortium name="Genoscope - CEA"/>
            <person name="William W."/>
        </authorList>
    </citation>
    <scope>NUCLEOTIDE SEQUENCE</scope>
</reference>
<dbReference type="SMART" id="SM00534">
    <property type="entry name" value="MUTSac"/>
    <property type="match status" value="1"/>
</dbReference>
<dbReference type="InterPro" id="IPR045076">
    <property type="entry name" value="MutS"/>
</dbReference>
<dbReference type="InterPro" id="IPR007696">
    <property type="entry name" value="DNA_mismatch_repair_MutS_core"/>
</dbReference>
<dbReference type="EMBL" id="CAKKNE010000001">
    <property type="protein sequence ID" value="CAH0364668.1"/>
    <property type="molecule type" value="Genomic_DNA"/>
</dbReference>
<evidence type="ECO:0000256" key="4">
    <source>
        <dbReference type="ARBA" id="ARBA00023125"/>
    </source>
</evidence>
<dbReference type="PROSITE" id="PS00486">
    <property type="entry name" value="DNA_MISMATCH_REPAIR_2"/>
    <property type="match status" value="1"/>
</dbReference>
<sequence length="805" mass="84647">MQTLTLRRLGGDPPWYEVPAAAARAVADDVFQSDRLLRDDGTLRLSPANLFTAAEKVIARGATVVIAGGDEAERRCTPGDASALADEFRAAGRTAAADAWEAKHGDGAFAAIWVAKPQSATPRTGLAVCRVRARSLRVCEFEDDVSLARLEAALAGEGCREVLVVSTDDGAAAADVAKRCGASITKVPPASYGGPPQEIQRSLAERCGGDAAEEAARSVPPVALKACAAVLERLAATDPATGPRVLDFDLSLDDPTTCLRLDAATLRALALVDDDSVLALLRGHAATAAGRKRLEAWLRRPLADVPTLKARQAAVAALVDDETARQGTRRALKHRSCADADRLAAAFARESIPLRDLVATHALRERLVSCAAALQGDGLRDVKQAVGRAAKSLEKLALLVEEVVDVEALPRLKVRTTLCGALAQASSRRDAAEDALHEAVAAAEATLFPSQKKPAKRAKTTPKLKLEADDQRGHVLRVTKAGAAAVRKASHVTLLATRRGGEVLFTTKDVAKRASDLLQASNACSAASVEILRECSKVAGTFRAPLRNAARLVGDVDALLALAECASQRAWTRPTVDGKALTIEGLRHPLVDEAVSDYIPSDVKLGGDGAKNRCWLVTGPNMGGKSTFARAAALACVLAHVGSYVPADAAEVPLLDRVFARVGSADDPRAGQSTFVREMRETAAILKNATPRSFVVVDEIGRGTSTTDGTALAAAVCETLCRGPLSIFTTHFYALCDLEATTDGCVKNYHVDALVDSEELTLLYKVEAGPATKSYGIHCARLAGFPAEVVEDAAGRLAALEKEGA</sequence>
<dbReference type="SUPFAM" id="SSF48334">
    <property type="entry name" value="DNA repair protein MutS, domain III"/>
    <property type="match status" value="1"/>
</dbReference>
<dbReference type="InterPro" id="IPR027417">
    <property type="entry name" value="P-loop_NTPase"/>
</dbReference>
<dbReference type="InterPro" id="IPR000432">
    <property type="entry name" value="DNA_mismatch_repair_MutS_C"/>
</dbReference>
<accession>A0A7S4E623</accession>
<evidence type="ECO:0000256" key="2">
    <source>
        <dbReference type="ARBA" id="ARBA00022741"/>
    </source>
</evidence>
<keyword evidence="4" id="KW-0238">DNA-binding</keyword>
<gene>
    <name evidence="7" type="ORF">PCAL00307_LOCUS7224</name>
    <name evidence="8" type="ORF">PECAL_1P10430</name>
</gene>
<dbReference type="GO" id="GO:0043504">
    <property type="term" value="P:mitochondrial DNA repair"/>
    <property type="evidence" value="ECO:0007669"/>
    <property type="project" value="TreeGrafter"/>
</dbReference>
<dbReference type="GO" id="GO:0006298">
    <property type="term" value="P:mismatch repair"/>
    <property type="evidence" value="ECO:0007669"/>
    <property type="project" value="InterPro"/>
</dbReference>
<dbReference type="EMBL" id="HBIW01008516">
    <property type="protein sequence ID" value="CAE0691788.1"/>
    <property type="molecule type" value="Transcribed_RNA"/>
</dbReference>
<comment type="similarity">
    <text evidence="1">Belongs to the DNA mismatch repair MutS family.</text>
</comment>
<dbReference type="AlphaFoldDB" id="A0A7S4E623"/>
<dbReference type="Proteomes" id="UP000789595">
    <property type="component" value="Unassembled WGS sequence"/>
</dbReference>
<dbReference type="OrthoDB" id="10252754at2759"/>
<dbReference type="GO" id="GO:0005524">
    <property type="term" value="F:ATP binding"/>
    <property type="evidence" value="ECO:0007669"/>
    <property type="project" value="UniProtKB-KW"/>
</dbReference>
<keyword evidence="2" id="KW-0547">Nucleotide-binding</keyword>
<evidence type="ECO:0000256" key="1">
    <source>
        <dbReference type="ARBA" id="ARBA00006271"/>
    </source>
</evidence>
<dbReference type="SUPFAM" id="SSF52540">
    <property type="entry name" value="P-loop containing nucleoside triphosphate hydrolases"/>
    <property type="match status" value="1"/>
</dbReference>
<organism evidence="7">
    <name type="scientific">Pelagomonas calceolata</name>
    <dbReference type="NCBI Taxonomy" id="35677"/>
    <lineage>
        <taxon>Eukaryota</taxon>
        <taxon>Sar</taxon>
        <taxon>Stramenopiles</taxon>
        <taxon>Ochrophyta</taxon>
        <taxon>Pelagophyceae</taxon>
        <taxon>Pelagomonadales</taxon>
        <taxon>Pelagomonadaceae</taxon>
        <taxon>Pelagomonas</taxon>
    </lineage>
</organism>
<keyword evidence="5" id="KW-0234">DNA repair</keyword>
<dbReference type="InterPro" id="IPR036187">
    <property type="entry name" value="DNA_mismatch_repair_MutS_sf"/>
</dbReference>
<dbReference type="GO" id="GO:0005634">
    <property type="term" value="C:nucleus"/>
    <property type="evidence" value="ECO:0007669"/>
    <property type="project" value="TreeGrafter"/>
</dbReference>
<dbReference type="InterPro" id="IPR011184">
    <property type="entry name" value="DNA_mismatch_repair_Msh2"/>
</dbReference>
<dbReference type="GO" id="GO:0140664">
    <property type="term" value="F:ATP-dependent DNA damage sensor activity"/>
    <property type="evidence" value="ECO:0007669"/>
    <property type="project" value="InterPro"/>
</dbReference>
<dbReference type="Pfam" id="PF00488">
    <property type="entry name" value="MutS_V"/>
    <property type="match status" value="1"/>
</dbReference>
<name>A0A7S4E623_9STRA</name>
<evidence type="ECO:0000256" key="3">
    <source>
        <dbReference type="ARBA" id="ARBA00022840"/>
    </source>
</evidence>
<dbReference type="SMART" id="SM00533">
    <property type="entry name" value="MUTSd"/>
    <property type="match status" value="1"/>
</dbReference>
<keyword evidence="3" id="KW-0067">ATP-binding</keyword>
<dbReference type="PIRSF" id="PIRSF005813">
    <property type="entry name" value="MSH2"/>
    <property type="match status" value="1"/>
</dbReference>
<keyword evidence="9" id="KW-1185">Reference proteome</keyword>
<evidence type="ECO:0000259" key="6">
    <source>
        <dbReference type="PROSITE" id="PS00486"/>
    </source>
</evidence>
<dbReference type="GO" id="GO:0005739">
    <property type="term" value="C:mitochondrion"/>
    <property type="evidence" value="ECO:0007669"/>
    <property type="project" value="TreeGrafter"/>
</dbReference>
<dbReference type="PANTHER" id="PTHR11361:SF34">
    <property type="entry name" value="DNA MISMATCH REPAIR PROTEIN MSH1, MITOCHONDRIAL"/>
    <property type="match status" value="1"/>
</dbReference>
<dbReference type="Gene3D" id="3.30.420.110">
    <property type="entry name" value="MutS, connector domain"/>
    <property type="match status" value="1"/>
</dbReference>
<dbReference type="PANTHER" id="PTHR11361">
    <property type="entry name" value="DNA MISMATCH REPAIR PROTEIN MUTS FAMILY MEMBER"/>
    <property type="match status" value="1"/>
</dbReference>
<keyword evidence="5" id="KW-0227">DNA damage</keyword>
<reference evidence="7" key="1">
    <citation type="submission" date="2021-01" db="EMBL/GenBank/DDBJ databases">
        <authorList>
            <person name="Corre E."/>
            <person name="Pelletier E."/>
            <person name="Niang G."/>
            <person name="Scheremetjew M."/>
            <person name="Finn R."/>
            <person name="Kale V."/>
            <person name="Holt S."/>
            <person name="Cochrane G."/>
            <person name="Meng A."/>
            <person name="Brown T."/>
            <person name="Cohen L."/>
        </authorList>
    </citation>
    <scope>NUCLEOTIDE SEQUENCE</scope>
    <source>
        <strain evidence="7">CCMP1756</strain>
    </source>
</reference>
<dbReference type="Pfam" id="PF05190">
    <property type="entry name" value="MutS_IV"/>
    <property type="match status" value="1"/>
</dbReference>
<evidence type="ECO:0000256" key="5">
    <source>
        <dbReference type="ARBA" id="ARBA00023204"/>
    </source>
</evidence>
<evidence type="ECO:0000313" key="8">
    <source>
        <dbReference type="EMBL" id="CAH0364668.1"/>
    </source>
</evidence>
<dbReference type="Gene3D" id="3.40.50.300">
    <property type="entry name" value="P-loop containing nucleotide triphosphate hydrolases"/>
    <property type="match status" value="1"/>
</dbReference>
<evidence type="ECO:0000313" key="9">
    <source>
        <dbReference type="Proteomes" id="UP000789595"/>
    </source>
</evidence>
<evidence type="ECO:0000313" key="7">
    <source>
        <dbReference type="EMBL" id="CAE0691788.1"/>
    </source>
</evidence>